<evidence type="ECO:0000256" key="1">
    <source>
        <dbReference type="SAM" id="Phobius"/>
    </source>
</evidence>
<gene>
    <name evidence="2" type="ORF">Q3M24_00075</name>
</gene>
<keyword evidence="1" id="KW-0812">Transmembrane</keyword>
<name>A0AAU8LVJ5_9BACT</name>
<reference evidence="2" key="1">
    <citation type="journal article" date="2024" name="Syst. Appl. Microbiol.">
        <title>First single-strain enrichments of Electrothrix cable bacteria, description of E. aestuarii sp. nov. and E. rattekaaiensis sp. nov., and proposal of a cable bacteria taxonomy following the rules of the SeqCode.</title>
        <authorList>
            <person name="Plum-Jensen L.E."/>
            <person name="Schramm A."/>
            <person name="Marshall I.P.G."/>
        </authorList>
    </citation>
    <scope>NUCLEOTIDE SEQUENCE</scope>
    <source>
        <strain evidence="2">Rat1</strain>
    </source>
</reference>
<organism evidence="2">
    <name type="scientific">Candidatus Electrothrix aestuarii</name>
    <dbReference type="NCBI Taxonomy" id="3062594"/>
    <lineage>
        <taxon>Bacteria</taxon>
        <taxon>Pseudomonadati</taxon>
        <taxon>Thermodesulfobacteriota</taxon>
        <taxon>Desulfobulbia</taxon>
        <taxon>Desulfobulbales</taxon>
        <taxon>Desulfobulbaceae</taxon>
        <taxon>Candidatus Electrothrix</taxon>
    </lineage>
</organism>
<dbReference type="AlphaFoldDB" id="A0AAU8LVJ5"/>
<keyword evidence="1" id="KW-0472">Membrane</keyword>
<evidence type="ECO:0000313" key="2">
    <source>
        <dbReference type="EMBL" id="XCN73196.1"/>
    </source>
</evidence>
<keyword evidence="1" id="KW-1133">Transmembrane helix</keyword>
<protein>
    <submittedName>
        <fullName evidence="2">Uncharacterized protein</fullName>
    </submittedName>
</protein>
<proteinExistence type="predicted"/>
<reference evidence="2" key="2">
    <citation type="submission" date="2024-06" db="EMBL/GenBank/DDBJ databases">
        <authorList>
            <person name="Plum-Jensen L.E."/>
            <person name="Schramm A."/>
            <person name="Marshall I.P.G."/>
        </authorList>
    </citation>
    <scope>NUCLEOTIDE SEQUENCE</scope>
    <source>
        <strain evidence="2">Rat1</strain>
    </source>
</reference>
<feature type="transmembrane region" description="Helical" evidence="1">
    <location>
        <begin position="20"/>
        <end position="37"/>
    </location>
</feature>
<dbReference type="KEGG" id="eaj:Q3M24_00075"/>
<dbReference type="EMBL" id="CP159373">
    <property type="protein sequence ID" value="XCN73196.1"/>
    <property type="molecule type" value="Genomic_DNA"/>
</dbReference>
<accession>A0AAU8LVJ5</accession>
<sequence>MLEKHPDKTFIGKASRGFTFLGYFLTPLAISVAQSAVDNMKQRMARLYEQGAGMNDIGLYVVRWLRWARNIGPDLVLSGCEYGGIGHVGLFEQN</sequence>